<accession>A0ACC2CB89</accession>
<keyword evidence="2" id="KW-1185">Reference proteome</keyword>
<proteinExistence type="predicted"/>
<reference evidence="2" key="1">
    <citation type="journal article" date="2024" name="Proc. Natl. Acad. Sci. U.S.A.">
        <title>Extraordinary preservation of gene collinearity over three hundred million years revealed in homosporous lycophytes.</title>
        <authorList>
            <person name="Li C."/>
            <person name="Wickell D."/>
            <person name="Kuo L.Y."/>
            <person name="Chen X."/>
            <person name="Nie B."/>
            <person name="Liao X."/>
            <person name="Peng D."/>
            <person name="Ji J."/>
            <person name="Jenkins J."/>
            <person name="Williams M."/>
            <person name="Shu S."/>
            <person name="Plott C."/>
            <person name="Barry K."/>
            <person name="Rajasekar S."/>
            <person name="Grimwood J."/>
            <person name="Han X."/>
            <person name="Sun S."/>
            <person name="Hou Z."/>
            <person name="He W."/>
            <person name="Dai G."/>
            <person name="Sun C."/>
            <person name="Schmutz J."/>
            <person name="Leebens-Mack J.H."/>
            <person name="Li F.W."/>
            <person name="Wang L."/>
        </authorList>
    </citation>
    <scope>NUCLEOTIDE SEQUENCE [LARGE SCALE GENOMIC DNA]</scope>
    <source>
        <strain evidence="2">cv. PW_Plant_1</strain>
    </source>
</reference>
<evidence type="ECO:0000313" key="2">
    <source>
        <dbReference type="Proteomes" id="UP001162992"/>
    </source>
</evidence>
<organism evidence="1 2">
    <name type="scientific">Diphasiastrum complanatum</name>
    <name type="common">Issler's clubmoss</name>
    <name type="synonym">Lycopodium complanatum</name>
    <dbReference type="NCBI Taxonomy" id="34168"/>
    <lineage>
        <taxon>Eukaryota</taxon>
        <taxon>Viridiplantae</taxon>
        <taxon>Streptophyta</taxon>
        <taxon>Embryophyta</taxon>
        <taxon>Tracheophyta</taxon>
        <taxon>Lycopodiopsida</taxon>
        <taxon>Lycopodiales</taxon>
        <taxon>Lycopodiaceae</taxon>
        <taxon>Lycopodioideae</taxon>
        <taxon>Diphasiastrum</taxon>
    </lineage>
</organism>
<dbReference type="EMBL" id="CM055102">
    <property type="protein sequence ID" value="KAJ7539281.1"/>
    <property type="molecule type" value="Genomic_DNA"/>
</dbReference>
<evidence type="ECO:0000313" key="1">
    <source>
        <dbReference type="EMBL" id="KAJ7539281.1"/>
    </source>
</evidence>
<gene>
    <name evidence="1" type="ORF">O6H91_11G084800</name>
</gene>
<protein>
    <submittedName>
        <fullName evidence="1">Uncharacterized protein</fullName>
    </submittedName>
</protein>
<dbReference type="Proteomes" id="UP001162992">
    <property type="component" value="Chromosome 11"/>
</dbReference>
<comment type="caution">
    <text evidence="1">The sequence shown here is derived from an EMBL/GenBank/DDBJ whole genome shotgun (WGS) entry which is preliminary data.</text>
</comment>
<sequence length="913" mass="101598">MNMQEDAGPPTRFYSEKDNEDDDSEFVEVDPTRQYGRYKEILGKGAFKTVYKGFDEVNGMEVAWNQVKVEDVVRSPEDLERLYSEVHLLKTLKHKNIIKLYSSWVDTKTENVNFITEIFTSGTLRQYRKKHKHVDLKAIKNWARQILRGLLYLHSHDPPIIHRDLKCDNIFVNGNQGEVKIGDLGLAAILRQANAAHSVIVLAGTPEFMAPELYEEEYNELVDIYSFGMCVLEMVTAEYPYSECTNAAQIYKKVTSGKKPAALQRVKDPEMRAFVEKCLTAAPYRLPARELLMDPFLQCDLDTKALGPLPLRRLHFRGDDMGELGIFMGEHLRSISTKGGPGLDRLIPISSEITDKEGMSRPAVLDRTSMPFLGDAEVIEKLLESSEFMQFSKGSSFSSLREEIPSRSGEITIKGKRRDDDTIYLRLRISNHEGCFRNIHFPFDVEADTALCVASEMVAELDLSDHDVTTIAEMIDAEIVALVPDWKPGAAFDESVAVDCENPSDLAVGSMTFQVEYDRMETTSSDESVLEPLPSSHGSYLHSLKFTSLEVASPLGESTTLHGRFEEVSYVFGASDRSFQSYPSFSSDSCDVHDTGDGENFEDVLSYPATPDSGARGAAKFGLPESGRTRSKARIDQSGVENKQKTAMMQDNPSPELHTSHGREYPAMEEFSDCVLRESKEEGEWLCVLGPLGTEGLVAVNKFVGKEAKGEHISDLANNLVQNQFVEDIDQRDTPKEYHQELGSNQSVIYSLSSTWVHPDGEDSGSSVSHVAAKSSISGDLSQTIKAPISDTSLSKTALVESSGSTGSPKLSTVISDKEKSESVLHIKRDYFTQYYKTGRMDRSKVFVDAKTEEASHTRELCPQASTLKSGAVEQQKKEQLQKSIADLEAKTLQGLRSSKNSYLASVSKKFVA</sequence>
<name>A0ACC2CB89_DIPCM</name>